<name>A0A8D1LW71_PIG</name>
<dbReference type="AlphaFoldDB" id="A0A8D1LW71"/>
<keyword evidence="5 13" id="KW-0589">Pheromone response</keyword>
<feature type="transmembrane region" description="Helical" evidence="13">
    <location>
        <begin position="279"/>
        <end position="304"/>
    </location>
</feature>
<reference evidence="15" key="1">
    <citation type="submission" date="2025-08" db="UniProtKB">
        <authorList>
            <consortium name="Ensembl"/>
        </authorList>
    </citation>
    <scope>IDENTIFICATION</scope>
</reference>
<dbReference type="PROSITE" id="PS50262">
    <property type="entry name" value="G_PROTEIN_RECEP_F1_2"/>
    <property type="match status" value="1"/>
</dbReference>
<feature type="domain" description="G-protein coupled receptors family 1 profile" evidence="14">
    <location>
        <begin position="66"/>
        <end position="330"/>
    </location>
</feature>
<feature type="transmembrane region" description="Helical" evidence="13">
    <location>
        <begin position="50"/>
        <end position="77"/>
    </location>
</feature>
<comment type="caution">
    <text evidence="13">Lacks conserved residue(s) required for the propagation of feature annotation.</text>
</comment>
<evidence type="ECO:0000256" key="6">
    <source>
        <dbReference type="ARBA" id="ARBA00022692"/>
    </source>
</evidence>
<evidence type="ECO:0000313" key="15">
    <source>
        <dbReference type="Ensembl" id="ENSSSCP00050013708.1"/>
    </source>
</evidence>
<accession>A0A8D1LW71</accession>
<dbReference type="Pfam" id="PF03402">
    <property type="entry name" value="V1R"/>
    <property type="match status" value="1"/>
</dbReference>
<keyword evidence="10 13" id="KW-0675">Receptor</keyword>
<sequence length="343" mass="38853">MHSNEDNHFQTLQFLDMKQILVCLISPHRILWLRTRSSSPGCDRMDPKDWAIGMIFLLQTTAGLLGNCSLLYHFLFLYLTGGTSRSTDLILKHMTLANLLVLLSKGIPETLAALGSKHFLDDFGCKLLFYIQKVSRDVSIGTTCILSVFQVIMISPRDSRWAQLQGKAPRYLGTFSILCWVLNMMLNISVPIYTSDRLNNTTSIRHIDHIYCFSVGYSSIAEKIYVSLVSFRDGFRLGLMVGSSGSMVLILHRHKQRVRYIHRHDQSARPSPETTATQTILVLVCCFVSLWTLSSVLHSCVAIFNNPSFWLKNTSKLIAACFPALSPYILMSHDSRVSRCFFL</sequence>
<dbReference type="Ensembl" id="ENSSSCT00050032889.1">
    <property type="protein sequence ID" value="ENSSSCP00050013708.1"/>
    <property type="gene ID" value="ENSSSCG00050024408.1"/>
</dbReference>
<evidence type="ECO:0000256" key="7">
    <source>
        <dbReference type="ARBA" id="ARBA00022989"/>
    </source>
</evidence>
<dbReference type="GO" id="GO:0016503">
    <property type="term" value="F:pheromone receptor activity"/>
    <property type="evidence" value="ECO:0007669"/>
    <property type="project" value="InterPro"/>
</dbReference>
<dbReference type="GO" id="GO:0007606">
    <property type="term" value="P:sensory perception of chemical stimulus"/>
    <property type="evidence" value="ECO:0007669"/>
    <property type="project" value="UniProtKB-ARBA"/>
</dbReference>
<keyword evidence="8 13" id="KW-0297">G-protein coupled receptor</keyword>
<comment type="function">
    <text evidence="1">Putative pheromone receptor.</text>
</comment>
<evidence type="ECO:0000256" key="12">
    <source>
        <dbReference type="ARBA" id="ARBA00023224"/>
    </source>
</evidence>
<proteinExistence type="inferred from homology"/>
<comment type="similarity">
    <text evidence="3 13">Belongs to the G-protein coupled receptor 1 family.</text>
</comment>
<keyword evidence="12 13" id="KW-0807">Transducer</keyword>
<evidence type="ECO:0000313" key="16">
    <source>
        <dbReference type="Proteomes" id="UP000694571"/>
    </source>
</evidence>
<feature type="transmembrane region" description="Helical" evidence="13">
    <location>
        <begin position="168"/>
        <end position="193"/>
    </location>
</feature>
<evidence type="ECO:0000256" key="3">
    <source>
        <dbReference type="ARBA" id="ARBA00010663"/>
    </source>
</evidence>
<evidence type="ECO:0000256" key="13">
    <source>
        <dbReference type="RuleBase" id="RU364061"/>
    </source>
</evidence>
<evidence type="ECO:0000259" key="14">
    <source>
        <dbReference type="PROSITE" id="PS50262"/>
    </source>
</evidence>
<evidence type="ECO:0000256" key="2">
    <source>
        <dbReference type="ARBA" id="ARBA00004651"/>
    </source>
</evidence>
<dbReference type="Proteomes" id="UP000694571">
    <property type="component" value="Unplaced"/>
</dbReference>
<dbReference type="FunFam" id="1.20.1070.10:FF:000033">
    <property type="entry name" value="Vomeronasal type-1 receptor"/>
    <property type="match status" value="1"/>
</dbReference>
<comment type="subcellular location">
    <subcellularLocation>
        <location evidence="2 13">Cell membrane</location>
        <topology evidence="2 13">Multi-pass membrane protein</topology>
    </subcellularLocation>
</comment>
<evidence type="ECO:0000256" key="10">
    <source>
        <dbReference type="ARBA" id="ARBA00023170"/>
    </source>
</evidence>
<dbReference type="GO" id="GO:0005886">
    <property type="term" value="C:plasma membrane"/>
    <property type="evidence" value="ECO:0007669"/>
    <property type="project" value="UniProtKB-SubCell"/>
</dbReference>
<keyword evidence="11" id="KW-0325">Glycoprotein</keyword>
<dbReference type="SUPFAM" id="SSF81321">
    <property type="entry name" value="Family A G protein-coupled receptor-like"/>
    <property type="match status" value="1"/>
</dbReference>
<evidence type="ECO:0000256" key="5">
    <source>
        <dbReference type="ARBA" id="ARBA00022507"/>
    </source>
</evidence>
<evidence type="ECO:0000256" key="4">
    <source>
        <dbReference type="ARBA" id="ARBA00022475"/>
    </source>
</evidence>
<keyword evidence="4 13" id="KW-1003">Cell membrane</keyword>
<dbReference type="InterPro" id="IPR017452">
    <property type="entry name" value="GPCR_Rhodpsn_7TM"/>
</dbReference>
<dbReference type="PANTHER" id="PTHR24062">
    <property type="entry name" value="VOMERONASAL TYPE-1 RECEPTOR"/>
    <property type="match status" value="1"/>
</dbReference>
<evidence type="ECO:0000256" key="8">
    <source>
        <dbReference type="ARBA" id="ARBA00023040"/>
    </source>
</evidence>
<protein>
    <recommendedName>
        <fullName evidence="13">Vomeronasal type-1 receptor</fullName>
    </recommendedName>
</protein>
<dbReference type="GO" id="GO:0019236">
    <property type="term" value="P:response to pheromone"/>
    <property type="evidence" value="ECO:0007669"/>
    <property type="project" value="UniProtKB-KW"/>
</dbReference>
<keyword evidence="7 13" id="KW-1133">Transmembrane helix</keyword>
<keyword evidence="9 13" id="KW-0472">Membrane</keyword>
<evidence type="ECO:0000256" key="11">
    <source>
        <dbReference type="ARBA" id="ARBA00023180"/>
    </source>
</evidence>
<evidence type="ECO:0000256" key="1">
    <source>
        <dbReference type="ARBA" id="ARBA00003878"/>
    </source>
</evidence>
<dbReference type="Gene3D" id="1.20.1070.10">
    <property type="entry name" value="Rhodopsin 7-helix transmembrane proteins"/>
    <property type="match status" value="1"/>
</dbReference>
<evidence type="ECO:0000256" key="9">
    <source>
        <dbReference type="ARBA" id="ARBA00023136"/>
    </source>
</evidence>
<dbReference type="PRINTS" id="PR01534">
    <property type="entry name" value="VOMERONASL1R"/>
</dbReference>
<dbReference type="InterPro" id="IPR004072">
    <property type="entry name" value="Vmron_rcpt_1"/>
</dbReference>
<organism evidence="15 16">
    <name type="scientific">Sus scrofa</name>
    <name type="common">Pig</name>
    <dbReference type="NCBI Taxonomy" id="9823"/>
    <lineage>
        <taxon>Eukaryota</taxon>
        <taxon>Metazoa</taxon>
        <taxon>Chordata</taxon>
        <taxon>Craniata</taxon>
        <taxon>Vertebrata</taxon>
        <taxon>Euteleostomi</taxon>
        <taxon>Mammalia</taxon>
        <taxon>Eutheria</taxon>
        <taxon>Laurasiatheria</taxon>
        <taxon>Artiodactyla</taxon>
        <taxon>Suina</taxon>
        <taxon>Suidae</taxon>
        <taxon>Sus</taxon>
    </lineage>
</organism>
<keyword evidence="6 13" id="KW-0812">Transmembrane</keyword>
<feature type="transmembrane region" description="Helical" evidence="13">
    <location>
        <begin position="234"/>
        <end position="251"/>
    </location>
</feature>